<dbReference type="Gene3D" id="3.30.565.10">
    <property type="entry name" value="Histidine kinase-like ATPase, C-terminal domain"/>
    <property type="match status" value="1"/>
</dbReference>
<dbReference type="Proteomes" id="UP000198939">
    <property type="component" value="Unassembled WGS sequence"/>
</dbReference>
<dbReference type="EC" id="2.7.13.3" evidence="2"/>
<dbReference type="Proteomes" id="UP000183063">
    <property type="component" value="Unassembled WGS sequence"/>
</dbReference>
<dbReference type="CDD" id="cd00082">
    <property type="entry name" value="HisKA"/>
    <property type="match status" value="1"/>
</dbReference>
<evidence type="ECO:0000259" key="10">
    <source>
        <dbReference type="PROSITE" id="PS50112"/>
    </source>
</evidence>
<feature type="domain" description="Histidine kinase" evidence="9">
    <location>
        <begin position="324"/>
        <end position="539"/>
    </location>
</feature>
<keyword evidence="3" id="KW-0597">Phosphoprotein</keyword>
<sequence length="546" mass="59851">MDHAPSRNSKSATLPVDPLQASVADMTSERVIVYDADRRILHWNLASQATYGWAQTEVIGRRLAEFVGEDGVDWSAVVAKSLWQGRARRKTAAGEFVELRLGVQVHRDQAGAILSIVESGRLAATPEATSAPCLQIDPQVYRELKGSEARYRNLINNVPLPLWQRDARMMTEVFEGLKASGVGDIVGHCKETPGCVELAKESVLVTGVNDSAIRLLNASGKGELLGPVRYLFSASPETATRIIAARFNERCNYIEEMKLRAFDGRLLDVLLFVTFPQTPDNPDLALIMMVDVTAQRRAEQQLRKVESDFAHAARVSALGELVTTIAHEVRQPLSVIVTDADTGTRWLDRDEPNIAKVKAIMARIMENSHRANQVISRIQDMTVKRDPVRQPVEVNAVVEEALAIVAAESQVQAIAVSSRLDDRLPIVLGDRIQLQQVVVNLLLNSIQAISVSAPEMREIFVETSIGERETMTLSVRDTGGGIPSGHLDRIFNGFFSTKTDSMGIGLAICRSIVDDHGGTISVANEVKGANFRVTLPISVPDETPNE</sequence>
<dbReference type="InterPro" id="IPR000014">
    <property type="entry name" value="PAS"/>
</dbReference>
<keyword evidence="8" id="KW-0902">Two-component regulatory system</keyword>
<dbReference type="SMART" id="SM00387">
    <property type="entry name" value="HATPase_c"/>
    <property type="match status" value="1"/>
</dbReference>
<keyword evidence="4 11" id="KW-0808">Transferase</keyword>
<dbReference type="InterPro" id="IPR036097">
    <property type="entry name" value="HisK_dim/P_sf"/>
</dbReference>
<accession>A0A1H8V4W6</accession>
<reference evidence="12 14" key="2">
    <citation type="submission" date="2016-10" db="EMBL/GenBank/DDBJ databases">
        <authorList>
            <person name="Varghese N."/>
            <person name="Submissions S."/>
        </authorList>
    </citation>
    <scope>NUCLEOTIDE SEQUENCE [LARGE SCALE GENOMIC DNA]</scope>
    <source>
        <strain evidence="12 14">CGMCC 1.7071</strain>
    </source>
</reference>
<gene>
    <name evidence="11" type="primary">fixL_7</name>
    <name evidence="11" type="ORF">RTCCBAU85039_5867</name>
    <name evidence="12" type="ORF">SAMN05216228_10391</name>
</gene>
<dbReference type="STRING" id="501024.RTCCBAU85039_5867"/>
<dbReference type="InterPro" id="IPR035965">
    <property type="entry name" value="PAS-like_dom_sf"/>
</dbReference>
<dbReference type="InterPro" id="IPR003594">
    <property type="entry name" value="HATPase_dom"/>
</dbReference>
<keyword evidence="5" id="KW-0547">Nucleotide-binding</keyword>
<dbReference type="GO" id="GO:0005524">
    <property type="term" value="F:ATP binding"/>
    <property type="evidence" value="ECO:0007669"/>
    <property type="project" value="UniProtKB-KW"/>
</dbReference>
<proteinExistence type="predicted"/>
<dbReference type="EMBL" id="FOCV01000039">
    <property type="protein sequence ID" value="SEP10277.1"/>
    <property type="molecule type" value="Genomic_DNA"/>
</dbReference>
<evidence type="ECO:0000256" key="8">
    <source>
        <dbReference type="ARBA" id="ARBA00023012"/>
    </source>
</evidence>
<dbReference type="SUPFAM" id="SSF55874">
    <property type="entry name" value="ATPase domain of HSP90 chaperone/DNA topoisomerase II/histidine kinase"/>
    <property type="match status" value="1"/>
</dbReference>
<evidence type="ECO:0000256" key="7">
    <source>
        <dbReference type="ARBA" id="ARBA00022840"/>
    </source>
</evidence>
<evidence type="ECO:0000313" key="11">
    <source>
        <dbReference type="EMBL" id="SEI18366.1"/>
    </source>
</evidence>
<dbReference type="NCBIfam" id="TIGR00229">
    <property type="entry name" value="sensory_box"/>
    <property type="match status" value="1"/>
</dbReference>
<dbReference type="InterPro" id="IPR036890">
    <property type="entry name" value="HATPase_C_sf"/>
</dbReference>
<dbReference type="PROSITE" id="PS50109">
    <property type="entry name" value="HIS_KIN"/>
    <property type="match status" value="1"/>
</dbReference>
<evidence type="ECO:0000256" key="6">
    <source>
        <dbReference type="ARBA" id="ARBA00022777"/>
    </source>
</evidence>
<dbReference type="GO" id="GO:0000155">
    <property type="term" value="F:phosphorelay sensor kinase activity"/>
    <property type="evidence" value="ECO:0007669"/>
    <property type="project" value="InterPro"/>
</dbReference>
<keyword evidence="6" id="KW-0418">Kinase</keyword>
<dbReference type="SUPFAM" id="SSF47384">
    <property type="entry name" value="Homodimeric domain of signal transducing histidine kinase"/>
    <property type="match status" value="1"/>
</dbReference>
<dbReference type="PRINTS" id="PR00344">
    <property type="entry name" value="BCTRLSENSOR"/>
</dbReference>
<dbReference type="AlphaFoldDB" id="A0A1H8V4W6"/>
<evidence type="ECO:0000256" key="5">
    <source>
        <dbReference type="ARBA" id="ARBA00022741"/>
    </source>
</evidence>
<dbReference type="Pfam" id="PF00512">
    <property type="entry name" value="HisKA"/>
    <property type="match status" value="1"/>
</dbReference>
<evidence type="ECO:0000256" key="3">
    <source>
        <dbReference type="ARBA" id="ARBA00022553"/>
    </source>
</evidence>
<evidence type="ECO:0000313" key="13">
    <source>
        <dbReference type="Proteomes" id="UP000183063"/>
    </source>
</evidence>
<evidence type="ECO:0000256" key="1">
    <source>
        <dbReference type="ARBA" id="ARBA00000085"/>
    </source>
</evidence>
<dbReference type="PROSITE" id="PS50112">
    <property type="entry name" value="PAS"/>
    <property type="match status" value="1"/>
</dbReference>
<evidence type="ECO:0000313" key="14">
    <source>
        <dbReference type="Proteomes" id="UP000198939"/>
    </source>
</evidence>
<dbReference type="EMBL" id="FNXB01000050">
    <property type="protein sequence ID" value="SEI18366.1"/>
    <property type="molecule type" value="Genomic_DNA"/>
</dbReference>
<dbReference type="SUPFAM" id="SSF55785">
    <property type="entry name" value="PYP-like sensor domain (PAS domain)"/>
    <property type="match status" value="2"/>
</dbReference>
<keyword evidence="7" id="KW-0067">ATP-binding</keyword>
<dbReference type="InterPro" id="IPR005467">
    <property type="entry name" value="His_kinase_dom"/>
</dbReference>
<dbReference type="PANTHER" id="PTHR43065:SF10">
    <property type="entry name" value="PEROXIDE STRESS-ACTIVATED HISTIDINE KINASE MAK3"/>
    <property type="match status" value="1"/>
</dbReference>
<dbReference type="PANTHER" id="PTHR43065">
    <property type="entry name" value="SENSOR HISTIDINE KINASE"/>
    <property type="match status" value="1"/>
</dbReference>
<evidence type="ECO:0000256" key="4">
    <source>
        <dbReference type="ARBA" id="ARBA00022679"/>
    </source>
</evidence>
<dbReference type="Pfam" id="PF02518">
    <property type="entry name" value="HATPase_c"/>
    <property type="match status" value="1"/>
</dbReference>
<feature type="domain" description="PAS" evidence="10">
    <location>
        <begin position="31"/>
        <end position="70"/>
    </location>
</feature>
<dbReference type="SMART" id="SM00388">
    <property type="entry name" value="HisKA"/>
    <property type="match status" value="1"/>
</dbReference>
<name>A0A1H8V4W6_9HYPH</name>
<dbReference type="OrthoDB" id="226486at2"/>
<comment type="catalytic activity">
    <reaction evidence="1">
        <text>ATP + protein L-histidine = ADP + protein N-phospho-L-histidine.</text>
        <dbReference type="EC" id="2.7.13.3"/>
    </reaction>
</comment>
<dbReference type="Gene3D" id="1.10.287.130">
    <property type="match status" value="1"/>
</dbReference>
<evidence type="ECO:0000313" key="12">
    <source>
        <dbReference type="EMBL" id="SEP10277.1"/>
    </source>
</evidence>
<reference evidence="13" key="3">
    <citation type="submission" date="2016-10" db="EMBL/GenBank/DDBJ databases">
        <authorList>
            <person name="Wibberg D."/>
        </authorList>
    </citation>
    <scope>NUCLEOTIDE SEQUENCE [LARGE SCALE GENOMIC DNA]</scope>
</reference>
<evidence type="ECO:0000256" key="2">
    <source>
        <dbReference type="ARBA" id="ARBA00012438"/>
    </source>
</evidence>
<reference evidence="11" key="1">
    <citation type="submission" date="2016-10" db="EMBL/GenBank/DDBJ databases">
        <authorList>
            <person name="de Groot N.N."/>
        </authorList>
    </citation>
    <scope>NUCLEOTIDE SEQUENCE [LARGE SCALE GENOMIC DNA]</scope>
    <source>
        <strain evidence="11">CCBAU85039</strain>
    </source>
</reference>
<dbReference type="Gene3D" id="3.30.450.20">
    <property type="entry name" value="PAS domain"/>
    <property type="match status" value="2"/>
</dbReference>
<organism evidence="11 13">
    <name type="scientific">Rhizobium tibeticum</name>
    <dbReference type="NCBI Taxonomy" id="501024"/>
    <lineage>
        <taxon>Bacteria</taxon>
        <taxon>Pseudomonadati</taxon>
        <taxon>Pseudomonadota</taxon>
        <taxon>Alphaproteobacteria</taxon>
        <taxon>Hyphomicrobiales</taxon>
        <taxon>Rhizobiaceae</taxon>
        <taxon>Rhizobium/Agrobacterium group</taxon>
        <taxon>Rhizobium</taxon>
    </lineage>
</organism>
<evidence type="ECO:0000259" key="9">
    <source>
        <dbReference type="PROSITE" id="PS50109"/>
    </source>
</evidence>
<dbReference type="CDD" id="cd00130">
    <property type="entry name" value="PAS"/>
    <property type="match status" value="1"/>
</dbReference>
<dbReference type="InterPro" id="IPR004358">
    <property type="entry name" value="Sig_transdc_His_kin-like_C"/>
</dbReference>
<dbReference type="InterPro" id="IPR003661">
    <property type="entry name" value="HisK_dim/P_dom"/>
</dbReference>
<keyword evidence="14" id="KW-1185">Reference proteome</keyword>
<protein>
    <recommendedName>
        <fullName evidence="2">histidine kinase</fullName>
        <ecNumber evidence="2">2.7.13.3</ecNumber>
    </recommendedName>
</protein>